<organism evidence="3 4">
    <name type="scientific">Candidatus Paracaedimonas acanthamoebae</name>
    <dbReference type="NCBI Taxonomy" id="244581"/>
    <lineage>
        <taxon>Bacteria</taxon>
        <taxon>Pseudomonadati</taxon>
        <taxon>Pseudomonadota</taxon>
        <taxon>Alphaproteobacteria</taxon>
        <taxon>Holosporales</taxon>
        <taxon>Caedimonadaceae</taxon>
        <taxon>Candidatus Paracaedimonas</taxon>
    </lineage>
</organism>
<evidence type="ECO:0008006" key="5">
    <source>
        <dbReference type="Google" id="ProtNLM"/>
    </source>
</evidence>
<dbReference type="InterPro" id="IPR002201">
    <property type="entry name" value="Glyco_trans_9"/>
</dbReference>
<protein>
    <recommendedName>
        <fullName evidence="5">ADP-heptose--LPS heptosyltransferase</fullName>
    </recommendedName>
</protein>
<dbReference type="InterPro" id="IPR051199">
    <property type="entry name" value="LPS_LOS_Heptosyltrfase"/>
</dbReference>
<dbReference type="GO" id="GO:0008713">
    <property type="term" value="F:ADP-heptose-lipopolysaccharide heptosyltransferase activity"/>
    <property type="evidence" value="ECO:0007669"/>
    <property type="project" value="TreeGrafter"/>
</dbReference>
<evidence type="ECO:0000256" key="1">
    <source>
        <dbReference type="ARBA" id="ARBA00022676"/>
    </source>
</evidence>
<sequence>MAHSNTILVFTEGENIYEGFIKLHFIKALRQAYRNSHISWYSDGSSVYTSTLKSIADAFLDKVYEQTSFNQLWKYKYDLIIDTQTDFLKSLRLKLLRHHKIISSSSKYIFSSYKPHDNQAIPIHNLKRLIALTSLAGQPLSLVKKRLPLPSEYRERAVQILPVNKKYIGLIVGAGMPFKCWPLNNFIALALIVVEKGYTPAFILGPQEHSWLSQIKREIPEALFPLQDSQAISSHLFTVAIGERLYAAVANDCGIGHLMSAAEIPLVSLFGKTNAEKVCPIVEKGCFIRSQDFGSDEISAIPVNAVANSLDQLLTKIKD</sequence>
<evidence type="ECO:0000313" key="3">
    <source>
        <dbReference type="EMBL" id="MBN9413685.1"/>
    </source>
</evidence>
<dbReference type="Pfam" id="PF01075">
    <property type="entry name" value="Glyco_transf_9"/>
    <property type="match status" value="1"/>
</dbReference>
<keyword evidence="2" id="KW-0808">Transferase</keyword>
<keyword evidence="1" id="KW-0328">Glycosyltransferase</keyword>
<evidence type="ECO:0000313" key="4">
    <source>
        <dbReference type="Proteomes" id="UP000664414"/>
    </source>
</evidence>
<dbReference type="EMBL" id="JAFKGL010000033">
    <property type="protein sequence ID" value="MBN9413685.1"/>
    <property type="molecule type" value="Genomic_DNA"/>
</dbReference>
<dbReference type="GO" id="GO:0005829">
    <property type="term" value="C:cytosol"/>
    <property type="evidence" value="ECO:0007669"/>
    <property type="project" value="TreeGrafter"/>
</dbReference>
<proteinExistence type="predicted"/>
<accession>A0A8J7PK27</accession>
<dbReference type="SUPFAM" id="SSF53756">
    <property type="entry name" value="UDP-Glycosyltransferase/glycogen phosphorylase"/>
    <property type="match status" value="1"/>
</dbReference>
<name>A0A8J7PK27_9PROT</name>
<reference evidence="3" key="1">
    <citation type="submission" date="2021-02" db="EMBL/GenBank/DDBJ databases">
        <title>Thiocyanate and organic carbon inputs drive convergent selection for specific autotrophic Afipia and Thiobacillus strains within complex microbiomes.</title>
        <authorList>
            <person name="Huddy R.J."/>
            <person name="Sachdeva R."/>
            <person name="Kadzinga F."/>
            <person name="Kantor R.S."/>
            <person name="Harrison S.T.L."/>
            <person name="Banfield J.F."/>
        </authorList>
    </citation>
    <scope>NUCLEOTIDE SEQUENCE</scope>
    <source>
        <strain evidence="3">SCN18_10_11_15_R4_P_38_20</strain>
    </source>
</reference>
<dbReference type="AlphaFoldDB" id="A0A8J7PK27"/>
<dbReference type="GO" id="GO:0009244">
    <property type="term" value="P:lipopolysaccharide core region biosynthetic process"/>
    <property type="evidence" value="ECO:0007669"/>
    <property type="project" value="TreeGrafter"/>
</dbReference>
<comment type="caution">
    <text evidence="3">The sequence shown here is derived from an EMBL/GenBank/DDBJ whole genome shotgun (WGS) entry which is preliminary data.</text>
</comment>
<dbReference type="Proteomes" id="UP000664414">
    <property type="component" value="Unassembled WGS sequence"/>
</dbReference>
<gene>
    <name evidence="3" type="ORF">J0H12_07195</name>
</gene>
<dbReference type="PANTHER" id="PTHR30160">
    <property type="entry name" value="TETRAACYLDISACCHARIDE 4'-KINASE-RELATED"/>
    <property type="match status" value="1"/>
</dbReference>
<evidence type="ECO:0000256" key="2">
    <source>
        <dbReference type="ARBA" id="ARBA00022679"/>
    </source>
</evidence>
<dbReference type="Gene3D" id="3.40.50.2000">
    <property type="entry name" value="Glycogen Phosphorylase B"/>
    <property type="match status" value="1"/>
</dbReference>
<dbReference type="PANTHER" id="PTHR30160:SF7">
    <property type="entry name" value="ADP-HEPTOSE--LPS HEPTOSYLTRANSFERASE 2"/>
    <property type="match status" value="1"/>
</dbReference>